<proteinExistence type="predicted"/>
<comment type="caution">
    <text evidence="2">The sequence shown here is derived from an EMBL/GenBank/DDBJ whole genome shotgun (WGS) entry which is preliminary data.</text>
</comment>
<feature type="transmembrane region" description="Helical" evidence="1">
    <location>
        <begin position="27"/>
        <end position="44"/>
    </location>
</feature>
<organism evidence="2 3">
    <name type="scientific">Nostoc spongiaeforme FACHB-130</name>
    <dbReference type="NCBI Taxonomy" id="1357510"/>
    <lineage>
        <taxon>Bacteria</taxon>
        <taxon>Bacillati</taxon>
        <taxon>Cyanobacteriota</taxon>
        <taxon>Cyanophyceae</taxon>
        <taxon>Nostocales</taxon>
        <taxon>Nostocaceae</taxon>
        <taxon>Nostoc</taxon>
    </lineage>
</organism>
<accession>A0ABR8G4E5</accession>
<evidence type="ECO:0000313" key="2">
    <source>
        <dbReference type="EMBL" id="MBD2598143.1"/>
    </source>
</evidence>
<dbReference type="Proteomes" id="UP000603457">
    <property type="component" value="Unassembled WGS sequence"/>
</dbReference>
<keyword evidence="1" id="KW-1133">Transmembrane helix</keyword>
<evidence type="ECO:0000256" key="1">
    <source>
        <dbReference type="SAM" id="Phobius"/>
    </source>
</evidence>
<name>A0ABR8G4E5_9NOSO</name>
<evidence type="ECO:0000313" key="3">
    <source>
        <dbReference type="Proteomes" id="UP000603457"/>
    </source>
</evidence>
<sequence>MLLNSTQSSDDADSSQFSEAGITVPNIYLFIVPCSLLSIFLSISSRVSELNRMKNSELPPISTVSLVKGDIYRHKETWHRLMAQ</sequence>
<protein>
    <submittedName>
        <fullName evidence="2">Uncharacterized protein</fullName>
    </submittedName>
</protein>
<keyword evidence="1" id="KW-0812">Transmembrane</keyword>
<keyword evidence="3" id="KW-1185">Reference proteome</keyword>
<keyword evidence="1" id="KW-0472">Membrane</keyword>
<reference evidence="2 3" key="1">
    <citation type="journal article" date="2020" name="ISME J.">
        <title>Comparative genomics reveals insights into cyanobacterial evolution and habitat adaptation.</title>
        <authorList>
            <person name="Chen M.Y."/>
            <person name="Teng W.K."/>
            <person name="Zhao L."/>
            <person name="Hu C.X."/>
            <person name="Zhou Y.K."/>
            <person name="Han B.P."/>
            <person name="Song L.R."/>
            <person name="Shu W.S."/>
        </authorList>
    </citation>
    <scope>NUCLEOTIDE SEQUENCE [LARGE SCALE GENOMIC DNA]</scope>
    <source>
        <strain evidence="2 3">FACHB-130</strain>
    </source>
</reference>
<dbReference type="RefSeq" id="WP_190970820.1">
    <property type="nucleotide sequence ID" value="NZ_JACJTB010000061.1"/>
</dbReference>
<gene>
    <name evidence="2" type="ORF">H6G74_28020</name>
</gene>
<dbReference type="EMBL" id="JACJTB010000061">
    <property type="protein sequence ID" value="MBD2598143.1"/>
    <property type="molecule type" value="Genomic_DNA"/>
</dbReference>